<dbReference type="EMBL" id="RAPE01000001">
    <property type="protein sequence ID" value="RKF16258.1"/>
    <property type="molecule type" value="Genomic_DNA"/>
</dbReference>
<feature type="domain" description="Hydantoinase A/oxoprolinase" evidence="2">
    <location>
        <begin position="187"/>
        <end position="575"/>
    </location>
</feature>
<protein>
    <submittedName>
        <fullName evidence="4">Hydantoinase/oxoprolinase family protein</fullName>
    </submittedName>
</protein>
<dbReference type="InterPro" id="IPR045079">
    <property type="entry name" value="Oxoprolinase-like"/>
</dbReference>
<dbReference type="InterPro" id="IPR043129">
    <property type="entry name" value="ATPase_NBD"/>
</dbReference>
<accession>A0A3A8AVG1</accession>
<dbReference type="GO" id="GO:0006749">
    <property type="term" value="P:glutathione metabolic process"/>
    <property type="evidence" value="ECO:0007669"/>
    <property type="project" value="TreeGrafter"/>
</dbReference>
<organism evidence="4 5">
    <name type="scientific">Roseovarius spongiae</name>
    <dbReference type="NCBI Taxonomy" id="2320272"/>
    <lineage>
        <taxon>Bacteria</taxon>
        <taxon>Pseudomonadati</taxon>
        <taxon>Pseudomonadota</taxon>
        <taxon>Alphaproteobacteria</taxon>
        <taxon>Rhodobacterales</taxon>
        <taxon>Roseobacteraceae</taxon>
        <taxon>Roseovarius</taxon>
    </lineage>
</organism>
<dbReference type="PANTHER" id="PTHR11365:SF2">
    <property type="entry name" value="5-OXOPROLINASE"/>
    <property type="match status" value="1"/>
</dbReference>
<dbReference type="InterPro" id="IPR008040">
    <property type="entry name" value="Hydant_A_N"/>
</dbReference>
<dbReference type="GO" id="GO:0005829">
    <property type="term" value="C:cytosol"/>
    <property type="evidence" value="ECO:0007669"/>
    <property type="project" value="TreeGrafter"/>
</dbReference>
<dbReference type="Pfam" id="PF01968">
    <property type="entry name" value="Hydantoinase_A"/>
    <property type="match status" value="1"/>
</dbReference>
<feature type="coiled-coil region" evidence="1">
    <location>
        <begin position="600"/>
        <end position="627"/>
    </location>
</feature>
<dbReference type="OrthoDB" id="9814788at2"/>
<proteinExistence type="predicted"/>
<dbReference type="GO" id="GO:0017168">
    <property type="term" value="F:5-oxoprolinase (ATP-hydrolyzing) activity"/>
    <property type="evidence" value="ECO:0007669"/>
    <property type="project" value="TreeGrafter"/>
</dbReference>
<dbReference type="RefSeq" id="WP_121163243.1">
    <property type="nucleotide sequence ID" value="NZ_RAPE01000001.1"/>
</dbReference>
<sequence length="671" mass="69995">MAILLGVDTGGTYTDAVLLRDEEEVIASSKALTTRHDLAIGIGAAVGRVLEESGVSPGDIALASLSTTLATNALVEGQGGRVGLVYIGFREQDIDGHGLRAPLNGDPAIVVAGGHDHAGGEARALDREALLTWLDSVEGVSAYAVAAQFATRNPEHELAAAEMITRLTGRPVSCSHHLSARLNGPKRALTALLNARLIGMITRLVEKAEGKLAELGITAPLMVVRGDGALISAAQARARPIETILSGPAASIVGARWLTGASLALVSDIGGTTTDIALLRDGRPMIDPAGARVGPWRTMVEAVAMRTSGLGGDSEVHVVDEGLVGGVTLGPRRVLPVCLIAHESPEIVHRTLDAQLRSTVPGEFDGAFARAVPGIDADGLHKRDAALLDRIGDGLHPVGSLLNSRLEQMALRRLIGRGLVQVSGVTPTDASHVLGHVNRWDTEAAEKALTLMTRKRTGTGNVLAEDAAGVARMIVDRLTWQTVIALLEAALSEEERPFGPPPEQLARHVLMAHGLNGYRGLTRLDAGLDVAVVGLGASVGCYYPAVGERLGCEMILPDHAGVANAIGAVVGRVTIRRSGTVTAPSEGQYRVHLDSGPVDFETAEEALARLQAELESASRAEAEAAGAEDIQMSATRELRTAQAQEREVFLEGEITVEASGRPRIAVGGAAG</sequence>
<gene>
    <name evidence="4" type="ORF">D6850_01460</name>
</gene>
<reference evidence="4 5" key="1">
    <citation type="submission" date="2018-09" db="EMBL/GenBank/DDBJ databases">
        <title>Roseovarius spongiae sp. nov., isolated from a marine sponge.</title>
        <authorList>
            <person name="Zhuang L."/>
            <person name="Luo L."/>
        </authorList>
    </citation>
    <scope>NUCLEOTIDE SEQUENCE [LARGE SCALE GENOMIC DNA]</scope>
    <source>
        <strain evidence="4 5">HN-E21</strain>
    </source>
</reference>
<dbReference type="InterPro" id="IPR002821">
    <property type="entry name" value="Hydantoinase_A"/>
</dbReference>
<evidence type="ECO:0000313" key="5">
    <source>
        <dbReference type="Proteomes" id="UP000281128"/>
    </source>
</evidence>
<feature type="domain" description="Hydantoinase/oxoprolinase N-terminal" evidence="3">
    <location>
        <begin position="5"/>
        <end position="166"/>
    </location>
</feature>
<evidence type="ECO:0000259" key="2">
    <source>
        <dbReference type="Pfam" id="PF01968"/>
    </source>
</evidence>
<dbReference type="Proteomes" id="UP000281128">
    <property type="component" value="Unassembled WGS sequence"/>
</dbReference>
<comment type="caution">
    <text evidence="4">The sequence shown here is derived from an EMBL/GenBank/DDBJ whole genome shotgun (WGS) entry which is preliminary data.</text>
</comment>
<evidence type="ECO:0000259" key="3">
    <source>
        <dbReference type="Pfam" id="PF05378"/>
    </source>
</evidence>
<dbReference type="PANTHER" id="PTHR11365">
    <property type="entry name" value="5-OXOPROLINASE RELATED"/>
    <property type="match status" value="1"/>
</dbReference>
<evidence type="ECO:0000256" key="1">
    <source>
        <dbReference type="SAM" id="Coils"/>
    </source>
</evidence>
<evidence type="ECO:0000313" key="4">
    <source>
        <dbReference type="EMBL" id="RKF16258.1"/>
    </source>
</evidence>
<keyword evidence="5" id="KW-1185">Reference proteome</keyword>
<dbReference type="SUPFAM" id="SSF53067">
    <property type="entry name" value="Actin-like ATPase domain"/>
    <property type="match status" value="2"/>
</dbReference>
<dbReference type="Pfam" id="PF05378">
    <property type="entry name" value="Hydant_A_N"/>
    <property type="match status" value="1"/>
</dbReference>
<dbReference type="AlphaFoldDB" id="A0A3A8AVG1"/>
<name>A0A3A8AVG1_9RHOB</name>
<keyword evidence="1" id="KW-0175">Coiled coil</keyword>